<dbReference type="EMBL" id="FSRG01000004">
    <property type="protein sequence ID" value="SIN94726.1"/>
    <property type="molecule type" value="Genomic_DNA"/>
</dbReference>
<evidence type="ECO:0000313" key="2">
    <source>
        <dbReference type="EMBL" id="SIN94726.1"/>
    </source>
</evidence>
<dbReference type="STRING" id="1121457.SAMN02745161_1317"/>
<name>A0A1N6FHP0_9BACT</name>
<evidence type="ECO:0000313" key="3">
    <source>
        <dbReference type="Proteomes" id="UP000184694"/>
    </source>
</evidence>
<evidence type="ECO:0000256" key="1">
    <source>
        <dbReference type="SAM" id="SignalP"/>
    </source>
</evidence>
<protein>
    <recommendedName>
        <fullName evidence="4">Lipoprotein</fullName>
    </recommendedName>
</protein>
<feature type="signal peptide" evidence="1">
    <location>
        <begin position="1"/>
        <end position="24"/>
    </location>
</feature>
<evidence type="ECO:0008006" key="4">
    <source>
        <dbReference type="Google" id="ProtNLM"/>
    </source>
</evidence>
<organism evidence="2 3">
    <name type="scientific">Halodesulfovibrio marinisediminis DSM 17456</name>
    <dbReference type="NCBI Taxonomy" id="1121457"/>
    <lineage>
        <taxon>Bacteria</taxon>
        <taxon>Pseudomonadati</taxon>
        <taxon>Thermodesulfobacteriota</taxon>
        <taxon>Desulfovibrionia</taxon>
        <taxon>Desulfovibrionales</taxon>
        <taxon>Desulfovibrionaceae</taxon>
        <taxon>Halodesulfovibrio</taxon>
    </lineage>
</organism>
<keyword evidence="3" id="KW-1185">Reference proteome</keyword>
<gene>
    <name evidence="2" type="ORF">SAMN02745161_1317</name>
</gene>
<dbReference type="RefSeq" id="WP_074216144.1">
    <property type="nucleotide sequence ID" value="NZ_FSRG01000004.1"/>
</dbReference>
<accession>A0A1N6FHP0</accession>
<sequence length="197" mass="22206">MKLTRCLFVILALMVLAGCAQTQAGEPMRVYGNAKTVVPVGYSMIDSTTFTVLPDTVNIPVEGMYPYQRWNSEIYAMGDSYVIVQNMVFNNQFYRFKALRGSTQEMWGSGWRKGDYTLSSNTEEQEYSKYFARIREKGGQLAPMYKVTMYDQKVTPAVVARVISLTPTTSGGMAAMPSFNDLYQYYEYGNAFGSDNS</sequence>
<keyword evidence="1" id="KW-0732">Signal</keyword>
<dbReference type="AlphaFoldDB" id="A0A1N6FHP0"/>
<reference evidence="3" key="1">
    <citation type="submission" date="2016-11" db="EMBL/GenBank/DDBJ databases">
        <authorList>
            <person name="Varghese N."/>
            <person name="Submissions S."/>
        </authorList>
    </citation>
    <scope>NUCLEOTIDE SEQUENCE [LARGE SCALE GENOMIC DNA]</scope>
    <source>
        <strain evidence="3">DSM 17456</strain>
    </source>
</reference>
<dbReference type="Proteomes" id="UP000184694">
    <property type="component" value="Unassembled WGS sequence"/>
</dbReference>
<dbReference type="OrthoDB" id="5464791at2"/>
<dbReference type="PROSITE" id="PS51257">
    <property type="entry name" value="PROKAR_LIPOPROTEIN"/>
    <property type="match status" value="1"/>
</dbReference>
<feature type="chain" id="PRO_5012252564" description="Lipoprotein" evidence="1">
    <location>
        <begin position="25"/>
        <end position="197"/>
    </location>
</feature>
<proteinExistence type="predicted"/>